<protein>
    <submittedName>
        <fullName evidence="3">MlaD family protein</fullName>
    </submittedName>
</protein>
<evidence type="ECO:0000256" key="1">
    <source>
        <dbReference type="SAM" id="Phobius"/>
    </source>
</evidence>
<feature type="transmembrane region" description="Helical" evidence="1">
    <location>
        <begin position="12"/>
        <end position="29"/>
    </location>
</feature>
<keyword evidence="1" id="KW-0472">Membrane</keyword>
<keyword evidence="4" id="KW-1185">Reference proteome</keyword>
<dbReference type="InterPro" id="IPR052336">
    <property type="entry name" value="MlaD_Phospholipid_Transporter"/>
</dbReference>
<gene>
    <name evidence="3" type="ORF">MUN53_03845</name>
</gene>
<evidence type="ECO:0000259" key="2">
    <source>
        <dbReference type="Pfam" id="PF02470"/>
    </source>
</evidence>
<evidence type="ECO:0000313" key="3">
    <source>
        <dbReference type="EMBL" id="MCJ2379746.1"/>
    </source>
</evidence>
<comment type="caution">
    <text evidence="3">The sequence shown here is derived from an EMBL/GenBank/DDBJ whole genome shotgun (WGS) entry which is preliminary data.</text>
</comment>
<dbReference type="RefSeq" id="WP_022455712.1">
    <property type="nucleotide sequence ID" value="NZ_JAKZMM010000007.1"/>
</dbReference>
<name>A0ABT0BYC1_9BACT</name>
<accession>A0ABT0BYC1</accession>
<dbReference type="Pfam" id="PF02470">
    <property type="entry name" value="MlaD"/>
    <property type="match status" value="1"/>
</dbReference>
<dbReference type="PANTHER" id="PTHR33371:SF4">
    <property type="entry name" value="INTERMEMBRANE PHOSPHOLIPID TRANSPORT SYSTEM BINDING PROTEIN MLAD"/>
    <property type="match status" value="1"/>
</dbReference>
<reference evidence="3 4" key="1">
    <citation type="submission" date="2022-03" db="EMBL/GenBank/DDBJ databases">
        <title>Parabacteroides sp. nov. isolated from swine feces.</title>
        <authorList>
            <person name="Bak J.E."/>
        </authorList>
    </citation>
    <scope>NUCLEOTIDE SEQUENCE [LARGE SCALE GENOMIC DNA]</scope>
    <source>
        <strain evidence="3 4">AGMB00274</strain>
    </source>
</reference>
<keyword evidence="1" id="KW-0812">Transmembrane</keyword>
<dbReference type="InterPro" id="IPR003399">
    <property type="entry name" value="Mce/MlaD"/>
</dbReference>
<evidence type="ECO:0000313" key="4">
    <source>
        <dbReference type="Proteomes" id="UP001165444"/>
    </source>
</evidence>
<organism evidence="3 4">
    <name type="scientific">Parabacteroides faecalis</name>
    <dbReference type="NCBI Taxonomy" id="2924040"/>
    <lineage>
        <taxon>Bacteria</taxon>
        <taxon>Pseudomonadati</taxon>
        <taxon>Bacteroidota</taxon>
        <taxon>Bacteroidia</taxon>
        <taxon>Bacteroidales</taxon>
        <taxon>Tannerellaceae</taxon>
        <taxon>Parabacteroides</taxon>
    </lineage>
</organism>
<dbReference type="PANTHER" id="PTHR33371">
    <property type="entry name" value="INTERMEMBRANE PHOSPHOLIPID TRANSPORT SYSTEM BINDING PROTEIN MLAD-RELATED"/>
    <property type="match status" value="1"/>
</dbReference>
<feature type="domain" description="Mce/MlaD" evidence="2">
    <location>
        <begin position="39"/>
        <end position="106"/>
    </location>
</feature>
<dbReference type="Proteomes" id="UP001165444">
    <property type="component" value="Unassembled WGS sequence"/>
</dbReference>
<dbReference type="EMBL" id="JAKZMM010000007">
    <property type="protein sequence ID" value="MCJ2379746.1"/>
    <property type="molecule type" value="Genomic_DNA"/>
</dbReference>
<keyword evidence="1" id="KW-1133">Transmembrane helix</keyword>
<sequence length="294" mass="32791">MKKVFTKEAKIGLVSIISLILLYCGINYLKGINLFKPVNHYEVVFSNVKGVTISSPVYVEGFKVGLVREIRYDYESKDKILVDISLEDEMKINKGSYISIVNSFLGGAELHIHLNKFVSDYYKPGDSIEGRMTEDMMQSVQEDLLPSVEAMLPKIDSILGGLEKIVNHPALTQSLEHVEKSTANLEVSTRQLNQLLASDVPVIVSNLKTITANFSDVSGELKTLDLQSTVQSINATLANLKVTTEKFNSKDNTLGLLLNDRALYDNLNATTDNASKLLLDLRENPKRYVHFSVF</sequence>
<proteinExistence type="predicted"/>